<name>A0A1H8NMS1_9BRAD</name>
<dbReference type="InterPro" id="IPR050237">
    <property type="entry name" value="ATP-dep_AMP-bd_enzyme"/>
</dbReference>
<feature type="domain" description="AMP-binding enzyme C-terminal" evidence="7">
    <location>
        <begin position="452"/>
        <end position="528"/>
    </location>
</feature>
<dbReference type="InterPro" id="IPR000873">
    <property type="entry name" value="AMP-dep_synth/lig_dom"/>
</dbReference>
<evidence type="ECO:0000313" key="8">
    <source>
        <dbReference type="EMBL" id="SEO31031.1"/>
    </source>
</evidence>
<dbReference type="Pfam" id="PF13193">
    <property type="entry name" value="AMP-binding_C"/>
    <property type="match status" value="1"/>
</dbReference>
<evidence type="ECO:0000259" key="7">
    <source>
        <dbReference type="Pfam" id="PF13193"/>
    </source>
</evidence>
<proteinExistence type="inferred from homology"/>
<evidence type="ECO:0000256" key="5">
    <source>
        <dbReference type="ARBA" id="ARBA00067668"/>
    </source>
</evidence>
<dbReference type="SUPFAM" id="SSF56801">
    <property type="entry name" value="Acetyl-CoA synthetase-like"/>
    <property type="match status" value="1"/>
</dbReference>
<dbReference type="InterPro" id="IPR020845">
    <property type="entry name" value="AMP-binding_CS"/>
</dbReference>
<dbReference type="Proteomes" id="UP000199615">
    <property type="component" value="Unassembled WGS sequence"/>
</dbReference>
<dbReference type="PANTHER" id="PTHR43767:SF1">
    <property type="entry name" value="NONRIBOSOMAL PEPTIDE SYNTHASE PES1 (EUROFUNG)-RELATED"/>
    <property type="match status" value="1"/>
</dbReference>
<gene>
    <name evidence="8" type="ORF">SAMN05444123_102194</name>
</gene>
<evidence type="ECO:0000256" key="4">
    <source>
        <dbReference type="ARBA" id="ARBA00066616"/>
    </source>
</evidence>
<dbReference type="OrthoDB" id="9803968at2"/>
<dbReference type="InterPro" id="IPR042099">
    <property type="entry name" value="ANL_N_sf"/>
</dbReference>
<evidence type="ECO:0000259" key="6">
    <source>
        <dbReference type="Pfam" id="PF00501"/>
    </source>
</evidence>
<dbReference type="Gene3D" id="3.30.300.30">
    <property type="match status" value="1"/>
</dbReference>
<keyword evidence="2 8" id="KW-0436">Ligase</keyword>
<dbReference type="PANTHER" id="PTHR43767">
    <property type="entry name" value="LONG-CHAIN-FATTY-ACID--COA LIGASE"/>
    <property type="match status" value="1"/>
</dbReference>
<dbReference type="FunFam" id="3.30.300.30:FF:000008">
    <property type="entry name" value="2,3-dihydroxybenzoate-AMP ligase"/>
    <property type="match status" value="1"/>
</dbReference>
<evidence type="ECO:0000256" key="2">
    <source>
        <dbReference type="ARBA" id="ARBA00022598"/>
    </source>
</evidence>
<comment type="catalytic activity">
    <reaction evidence="3">
        <text>3-(methylsulfanyl)propanoate + ATP + CoA = 3-(methylsulfanyl)propanoyl-CoA + AMP + diphosphate</text>
        <dbReference type="Rhea" id="RHEA:43052"/>
        <dbReference type="ChEBI" id="CHEBI:30616"/>
        <dbReference type="ChEBI" id="CHEBI:33019"/>
        <dbReference type="ChEBI" id="CHEBI:49016"/>
        <dbReference type="ChEBI" id="CHEBI:57287"/>
        <dbReference type="ChEBI" id="CHEBI:82815"/>
        <dbReference type="ChEBI" id="CHEBI:456215"/>
        <dbReference type="EC" id="6.2.1.44"/>
    </reaction>
    <physiologicalReaction direction="left-to-right" evidence="3">
        <dbReference type="Rhea" id="RHEA:43053"/>
    </physiologicalReaction>
</comment>
<dbReference type="PROSITE" id="PS00455">
    <property type="entry name" value="AMP_BINDING"/>
    <property type="match status" value="1"/>
</dbReference>
<dbReference type="GO" id="GO:0016878">
    <property type="term" value="F:acid-thiol ligase activity"/>
    <property type="evidence" value="ECO:0007669"/>
    <property type="project" value="UniProtKB-ARBA"/>
</dbReference>
<keyword evidence="9" id="KW-1185">Reference proteome</keyword>
<dbReference type="EMBL" id="FODT01000002">
    <property type="protein sequence ID" value="SEO31031.1"/>
    <property type="molecule type" value="Genomic_DNA"/>
</dbReference>
<dbReference type="Gene3D" id="3.40.50.12780">
    <property type="entry name" value="N-terminal domain of ligase-like"/>
    <property type="match status" value="1"/>
</dbReference>
<dbReference type="AlphaFoldDB" id="A0A1H8NMS1"/>
<evidence type="ECO:0000256" key="3">
    <source>
        <dbReference type="ARBA" id="ARBA00051915"/>
    </source>
</evidence>
<dbReference type="RefSeq" id="WP_092682449.1">
    <property type="nucleotide sequence ID" value="NZ_FODT01000002.1"/>
</dbReference>
<comment type="similarity">
    <text evidence="1">Belongs to the ATP-dependent AMP-binding enzyme family.</text>
</comment>
<protein>
    <recommendedName>
        <fullName evidence="5">3-methylmercaptopropionyl-CoA ligase</fullName>
        <ecNumber evidence="4">6.2.1.44</ecNumber>
    </recommendedName>
</protein>
<feature type="domain" description="AMP-dependent synthetase/ligase" evidence="6">
    <location>
        <begin position="40"/>
        <end position="402"/>
    </location>
</feature>
<sequence length="548" mass="59645">MKFWANSGIGGPLRRETHYGDRTMLCFADRPPTLAAMFDDLVARFGERPAIVDDRTLSYRELDAQMRRIAASLTGLGVARGDRVALFLGNCWEFLACTLACNRIGALLVPIGTRQRRAELEFLLNNSGAKVLVFEADLADQIPAPAEAPTLLHRFAAHGDAPRDADGARPFDDLLAASPADAPIAAMHEDDTAVILYTSGTTGKPKGAELTHLSILHSAYAFARAHELTEHDRGLVAVPLSHVTGLVGVSYATLAAGGCVVLMRQAYKTADFLALASRERITYSILVPAIYTLAAMHPEFERYDLSAWRIGCFGGAPMPVPTIEMLAKRLPNLQLRNAYGATETTSPTTIMPQACWRDHMDSVGQVVPYAQVRVIDADDNEAAPGEPGELLIAGPMVVPRYWQRPDANAKEFVNGFWRSGDIGSIDAEGFVRVFDRKKDMINRGGFKIFSAEVENVICGIEGVLETAIIGTPDPVLGERVNAIVVTSQKTTLTDRDIAAYCAARMSDYKVPESIIIRSEPLPRNANGKIQKTVLRETIAERAASYHPA</sequence>
<dbReference type="Pfam" id="PF00501">
    <property type="entry name" value="AMP-binding"/>
    <property type="match status" value="1"/>
</dbReference>
<accession>A0A1H8NMS1</accession>
<organism evidence="8 9">
    <name type="scientific">Rhodopseudomonas pseudopalustris</name>
    <dbReference type="NCBI Taxonomy" id="1513892"/>
    <lineage>
        <taxon>Bacteria</taxon>
        <taxon>Pseudomonadati</taxon>
        <taxon>Pseudomonadota</taxon>
        <taxon>Alphaproteobacteria</taxon>
        <taxon>Hyphomicrobiales</taxon>
        <taxon>Nitrobacteraceae</taxon>
        <taxon>Rhodopseudomonas</taxon>
    </lineage>
</organism>
<dbReference type="InterPro" id="IPR045851">
    <property type="entry name" value="AMP-bd_C_sf"/>
</dbReference>
<evidence type="ECO:0000256" key="1">
    <source>
        <dbReference type="ARBA" id="ARBA00006432"/>
    </source>
</evidence>
<dbReference type="EC" id="6.2.1.44" evidence="4"/>
<dbReference type="InterPro" id="IPR025110">
    <property type="entry name" value="AMP-bd_C"/>
</dbReference>
<reference evidence="9" key="1">
    <citation type="submission" date="2016-10" db="EMBL/GenBank/DDBJ databases">
        <authorList>
            <person name="Varghese N."/>
            <person name="Submissions S."/>
        </authorList>
    </citation>
    <scope>NUCLEOTIDE SEQUENCE [LARGE SCALE GENOMIC DNA]</scope>
    <source>
        <strain evidence="9">DSM 123</strain>
    </source>
</reference>
<evidence type="ECO:0000313" key="9">
    <source>
        <dbReference type="Proteomes" id="UP000199615"/>
    </source>
</evidence>